<evidence type="ECO:0000313" key="3">
    <source>
        <dbReference type="Proteomes" id="UP001303760"/>
    </source>
</evidence>
<dbReference type="InterPro" id="IPR018222">
    <property type="entry name" value="Nuclear_transport_factor_2_euk"/>
</dbReference>
<proteinExistence type="predicted"/>
<evidence type="ECO:0000259" key="1">
    <source>
        <dbReference type="PROSITE" id="PS50177"/>
    </source>
</evidence>
<sequence>MATNSHETNDRCACEAAKNFVDWYYRQVNEGKSIAQGYVNSNATYTAAGHPPADITINGLVVATPQEWEKLLEQQRYCPKQTDPNKKMVRYDVEGYDCHVINGDYRFAAPQKMLDLHSPTDGVRIMFVLKVHGTVYFGTGRNKGDEYFTKQDFYDLFILVPNWDVLAKPGAKVGRRYLVISHIYRAN</sequence>
<accession>A0AAN7CEU3</accession>
<comment type="caution">
    <text evidence="2">The sequence shown here is derived from an EMBL/GenBank/DDBJ whole genome shotgun (WGS) entry which is preliminary data.</text>
</comment>
<reference evidence="2" key="1">
    <citation type="journal article" date="2023" name="Mol. Phylogenet. Evol.">
        <title>Genome-scale phylogeny and comparative genomics of the fungal order Sordariales.</title>
        <authorList>
            <person name="Hensen N."/>
            <person name="Bonometti L."/>
            <person name="Westerberg I."/>
            <person name="Brannstrom I.O."/>
            <person name="Guillou S."/>
            <person name="Cros-Aarteil S."/>
            <person name="Calhoun S."/>
            <person name="Haridas S."/>
            <person name="Kuo A."/>
            <person name="Mondo S."/>
            <person name="Pangilinan J."/>
            <person name="Riley R."/>
            <person name="LaButti K."/>
            <person name="Andreopoulos B."/>
            <person name="Lipzen A."/>
            <person name="Chen C."/>
            <person name="Yan M."/>
            <person name="Daum C."/>
            <person name="Ng V."/>
            <person name="Clum A."/>
            <person name="Steindorff A."/>
            <person name="Ohm R.A."/>
            <person name="Martin F."/>
            <person name="Silar P."/>
            <person name="Natvig D.O."/>
            <person name="Lalanne C."/>
            <person name="Gautier V."/>
            <person name="Ament-Velasquez S.L."/>
            <person name="Kruys A."/>
            <person name="Hutchinson M.I."/>
            <person name="Powell A.J."/>
            <person name="Barry K."/>
            <person name="Miller A.N."/>
            <person name="Grigoriev I.V."/>
            <person name="Debuchy R."/>
            <person name="Gladieux P."/>
            <person name="Hiltunen Thoren M."/>
            <person name="Johannesson H."/>
        </authorList>
    </citation>
    <scope>NUCLEOTIDE SEQUENCE</scope>
    <source>
        <strain evidence="2">CBS 532.94</strain>
    </source>
</reference>
<dbReference type="AlphaFoldDB" id="A0AAN7CEU3"/>
<feature type="domain" description="NTF2" evidence="1">
    <location>
        <begin position="16"/>
        <end position="186"/>
    </location>
</feature>
<gene>
    <name evidence="2" type="ORF">C8A03DRAFT_13950</name>
</gene>
<keyword evidence="3" id="KW-1185">Reference proteome</keyword>
<dbReference type="Proteomes" id="UP001303760">
    <property type="component" value="Unassembled WGS sequence"/>
</dbReference>
<organism evidence="2 3">
    <name type="scientific">Achaetomium macrosporum</name>
    <dbReference type="NCBI Taxonomy" id="79813"/>
    <lineage>
        <taxon>Eukaryota</taxon>
        <taxon>Fungi</taxon>
        <taxon>Dikarya</taxon>
        <taxon>Ascomycota</taxon>
        <taxon>Pezizomycotina</taxon>
        <taxon>Sordariomycetes</taxon>
        <taxon>Sordariomycetidae</taxon>
        <taxon>Sordariales</taxon>
        <taxon>Chaetomiaceae</taxon>
        <taxon>Achaetomium</taxon>
    </lineage>
</organism>
<dbReference type="SUPFAM" id="SSF54427">
    <property type="entry name" value="NTF2-like"/>
    <property type="match status" value="1"/>
</dbReference>
<name>A0AAN7CEU3_9PEZI</name>
<dbReference type="Gene3D" id="3.10.450.50">
    <property type="match status" value="1"/>
</dbReference>
<dbReference type="EMBL" id="MU860058">
    <property type="protein sequence ID" value="KAK4239648.1"/>
    <property type="molecule type" value="Genomic_DNA"/>
</dbReference>
<reference evidence="2" key="2">
    <citation type="submission" date="2023-05" db="EMBL/GenBank/DDBJ databases">
        <authorList>
            <consortium name="Lawrence Berkeley National Laboratory"/>
            <person name="Steindorff A."/>
            <person name="Hensen N."/>
            <person name="Bonometti L."/>
            <person name="Westerberg I."/>
            <person name="Brannstrom I.O."/>
            <person name="Guillou S."/>
            <person name="Cros-Aarteil S."/>
            <person name="Calhoun S."/>
            <person name="Haridas S."/>
            <person name="Kuo A."/>
            <person name="Mondo S."/>
            <person name="Pangilinan J."/>
            <person name="Riley R."/>
            <person name="Labutti K."/>
            <person name="Andreopoulos B."/>
            <person name="Lipzen A."/>
            <person name="Chen C."/>
            <person name="Yanf M."/>
            <person name="Daum C."/>
            <person name="Ng V."/>
            <person name="Clum A."/>
            <person name="Ohm R."/>
            <person name="Martin F."/>
            <person name="Silar P."/>
            <person name="Natvig D."/>
            <person name="Lalanne C."/>
            <person name="Gautier V."/>
            <person name="Ament-Velasquez S.L."/>
            <person name="Kruys A."/>
            <person name="Hutchinson M.I."/>
            <person name="Powell A.J."/>
            <person name="Barry K."/>
            <person name="Miller A.N."/>
            <person name="Grigoriev I.V."/>
            <person name="Debuchy R."/>
            <person name="Gladieux P."/>
            <person name="Thoren M.H."/>
            <person name="Johannesson H."/>
        </authorList>
    </citation>
    <scope>NUCLEOTIDE SEQUENCE</scope>
    <source>
        <strain evidence="2">CBS 532.94</strain>
    </source>
</reference>
<dbReference type="InterPro" id="IPR032710">
    <property type="entry name" value="NTF2-like_dom_sf"/>
</dbReference>
<protein>
    <recommendedName>
        <fullName evidence="1">NTF2 domain-containing protein</fullName>
    </recommendedName>
</protein>
<dbReference type="PROSITE" id="PS50177">
    <property type="entry name" value="NTF2_DOMAIN"/>
    <property type="match status" value="1"/>
</dbReference>
<evidence type="ECO:0000313" key="2">
    <source>
        <dbReference type="EMBL" id="KAK4239648.1"/>
    </source>
</evidence>